<keyword evidence="1 9" id="KW-0963">Cytoplasm</keyword>
<feature type="binding site" evidence="9">
    <location>
        <position position="212"/>
    </location>
    <ligand>
        <name>ATP</name>
        <dbReference type="ChEBI" id="CHEBI:30616"/>
    </ligand>
</feature>
<comment type="pathway">
    <text evidence="9">Cofactor biosynthesis; biotin biosynthesis; biotin from 7,8-diaminononanoate: step 1/2.</text>
</comment>
<dbReference type="RefSeq" id="WP_147669345.1">
    <property type="nucleotide sequence ID" value="NZ_CP120678.1"/>
</dbReference>
<dbReference type="GO" id="GO:0005524">
    <property type="term" value="F:ATP binding"/>
    <property type="evidence" value="ECO:0007669"/>
    <property type="project" value="UniProtKB-UniRule"/>
</dbReference>
<organism evidence="10 11">
    <name type="scientific">Selenobaculum gibii</name>
    <dbReference type="NCBI Taxonomy" id="3054208"/>
    <lineage>
        <taxon>Bacteria</taxon>
        <taxon>Bacillati</taxon>
        <taxon>Bacillota</taxon>
        <taxon>Negativicutes</taxon>
        <taxon>Selenomonadales</taxon>
        <taxon>Selenomonadaceae</taxon>
        <taxon>Selenobaculum</taxon>
    </lineage>
</organism>
<comment type="catalytic activity">
    <reaction evidence="8">
        <text>(7R,8S)-8-amino-7-(carboxyamino)nonanoate + ATP = (4R,5S)-dethiobiotin + ADP + phosphate + H(+)</text>
        <dbReference type="Rhea" id="RHEA:63684"/>
        <dbReference type="ChEBI" id="CHEBI:15378"/>
        <dbReference type="ChEBI" id="CHEBI:30616"/>
        <dbReference type="ChEBI" id="CHEBI:43474"/>
        <dbReference type="ChEBI" id="CHEBI:149470"/>
        <dbReference type="ChEBI" id="CHEBI:149473"/>
        <dbReference type="ChEBI" id="CHEBI:456216"/>
    </reaction>
</comment>
<feature type="binding site" evidence="9">
    <location>
        <position position="55"/>
    </location>
    <ligand>
        <name>ATP</name>
        <dbReference type="ChEBI" id="CHEBI:30616"/>
    </ligand>
</feature>
<dbReference type="PANTHER" id="PTHR43210:SF2">
    <property type="entry name" value="ATP-DEPENDENT DETHIOBIOTIN SYNTHETASE BIOD 2"/>
    <property type="match status" value="1"/>
</dbReference>
<dbReference type="GO" id="GO:0004141">
    <property type="term" value="F:dethiobiotin synthase activity"/>
    <property type="evidence" value="ECO:0007669"/>
    <property type="project" value="UniProtKB-UniRule"/>
</dbReference>
<comment type="caution">
    <text evidence="9">Lacks conserved residue(s) required for the propagation of feature annotation.</text>
</comment>
<feature type="binding site" evidence="9">
    <location>
        <position position="55"/>
    </location>
    <ligand>
        <name>Mg(2+)</name>
        <dbReference type="ChEBI" id="CHEBI:18420"/>
    </ligand>
</feature>
<proteinExistence type="inferred from homology"/>
<dbReference type="HAMAP" id="MF_00336">
    <property type="entry name" value="BioD"/>
    <property type="match status" value="1"/>
</dbReference>
<feature type="binding site" evidence="9">
    <location>
        <position position="117"/>
    </location>
    <ligand>
        <name>Mg(2+)</name>
        <dbReference type="ChEBI" id="CHEBI:18420"/>
    </ligand>
</feature>
<dbReference type="AlphaFoldDB" id="A0A9Y2AIJ6"/>
<dbReference type="InterPro" id="IPR004472">
    <property type="entry name" value="DTB_synth_BioD"/>
</dbReference>
<dbReference type="Pfam" id="PF13500">
    <property type="entry name" value="AAA_26"/>
    <property type="match status" value="1"/>
</dbReference>
<evidence type="ECO:0000256" key="2">
    <source>
        <dbReference type="ARBA" id="ARBA00022598"/>
    </source>
</evidence>
<gene>
    <name evidence="9 10" type="primary">bioD</name>
    <name evidence="10" type="ORF">P3F81_00095</name>
</gene>
<protein>
    <recommendedName>
        <fullName evidence="9">ATP-dependent dethiobiotin synthetase BioD</fullName>
        <ecNumber evidence="9">6.3.3.3</ecNumber>
    </recommendedName>
    <alternativeName>
        <fullName evidence="9">DTB synthetase</fullName>
        <shortName evidence="9">DTBS</shortName>
    </alternativeName>
    <alternativeName>
        <fullName evidence="9">Dethiobiotin synthase</fullName>
    </alternativeName>
</protein>
<sequence>MRGLFITATDTDIGKTMITGAIAAAMKARGIHVGVFKPLASGAIRNEAGFLLAEDATFLMKAAGIGEELRQEVNAVALEPALTPAVAAKISNVCIDIPKILTDLKQAMKKYEFVLVEGVGGLISPLWEDYLLADMMKELNFPALLVSKPRLGAINHTVLSYSYAMQHKIRLDGVVINRFEASRAGVLEESNIHYIEKITNLPVVGRFPLLKQANSLNVEDLAGLAELTLNIDKIIAIGESYNE</sequence>
<keyword evidence="3 9" id="KW-0479">Metal-binding</keyword>
<dbReference type="EMBL" id="CP120678">
    <property type="protein sequence ID" value="WIW70769.1"/>
    <property type="molecule type" value="Genomic_DNA"/>
</dbReference>
<dbReference type="KEGG" id="sgbi:P3F81_00095"/>
<dbReference type="Gene3D" id="3.40.50.300">
    <property type="entry name" value="P-loop containing nucleotide triphosphate hydrolases"/>
    <property type="match status" value="1"/>
</dbReference>
<dbReference type="PANTHER" id="PTHR43210">
    <property type="entry name" value="DETHIOBIOTIN SYNTHETASE"/>
    <property type="match status" value="1"/>
</dbReference>
<comment type="cofactor">
    <cofactor evidence="9">
        <name>Mg(2+)</name>
        <dbReference type="ChEBI" id="CHEBI:18420"/>
    </cofactor>
</comment>
<dbReference type="SUPFAM" id="SSF52540">
    <property type="entry name" value="P-loop containing nucleoside triphosphate hydrolases"/>
    <property type="match status" value="1"/>
</dbReference>
<dbReference type="InterPro" id="IPR027417">
    <property type="entry name" value="P-loop_NTPase"/>
</dbReference>
<keyword evidence="6 9" id="KW-0067">ATP-binding</keyword>
<keyword evidence="4 9" id="KW-0547">Nucleotide-binding</keyword>
<evidence type="ECO:0000256" key="5">
    <source>
        <dbReference type="ARBA" id="ARBA00022756"/>
    </source>
</evidence>
<evidence type="ECO:0000256" key="1">
    <source>
        <dbReference type="ARBA" id="ARBA00022490"/>
    </source>
</evidence>
<dbReference type="GO" id="GO:0000287">
    <property type="term" value="F:magnesium ion binding"/>
    <property type="evidence" value="ECO:0007669"/>
    <property type="project" value="UniProtKB-UniRule"/>
</dbReference>
<feature type="active site" evidence="9">
    <location>
        <position position="37"/>
    </location>
</feature>
<evidence type="ECO:0000256" key="8">
    <source>
        <dbReference type="ARBA" id="ARBA00047386"/>
    </source>
</evidence>
<feature type="binding site" evidence="9">
    <location>
        <begin position="117"/>
        <end position="120"/>
    </location>
    <ligand>
        <name>ATP</name>
        <dbReference type="ChEBI" id="CHEBI:30616"/>
    </ligand>
</feature>
<reference evidence="10" key="1">
    <citation type="submission" date="2023-03" db="EMBL/GenBank/DDBJ databases">
        <title>Selenobaculum gbiensis gen. nov. sp. nov., a new bacterium isolated from the gut microbiota of IBD patient.</title>
        <authorList>
            <person name="Yeo S."/>
            <person name="Park H."/>
            <person name="Huh C.S."/>
        </authorList>
    </citation>
    <scope>NUCLEOTIDE SEQUENCE</scope>
    <source>
        <strain evidence="10">ICN-92133</strain>
    </source>
</reference>
<comment type="subunit">
    <text evidence="9">Homodimer.</text>
</comment>
<evidence type="ECO:0000256" key="4">
    <source>
        <dbReference type="ARBA" id="ARBA00022741"/>
    </source>
</evidence>
<evidence type="ECO:0000256" key="9">
    <source>
        <dbReference type="HAMAP-Rule" id="MF_00336"/>
    </source>
</evidence>
<comment type="similarity">
    <text evidence="9">Belongs to the dethiobiotin synthetase family.</text>
</comment>
<keyword evidence="11" id="KW-1185">Reference proteome</keyword>
<dbReference type="Proteomes" id="UP001243623">
    <property type="component" value="Chromosome"/>
</dbReference>
<feature type="binding site" evidence="9">
    <location>
        <begin position="177"/>
        <end position="178"/>
    </location>
    <ligand>
        <name>ATP</name>
        <dbReference type="ChEBI" id="CHEBI:30616"/>
    </ligand>
</feature>
<comment type="catalytic activity">
    <reaction evidence="9">
        <text>(7R,8S)-7,8-diammoniononanoate + CO2 + ATP = (4R,5S)-dethiobiotin + ADP + phosphate + 3 H(+)</text>
        <dbReference type="Rhea" id="RHEA:15805"/>
        <dbReference type="ChEBI" id="CHEBI:15378"/>
        <dbReference type="ChEBI" id="CHEBI:16526"/>
        <dbReference type="ChEBI" id="CHEBI:30616"/>
        <dbReference type="ChEBI" id="CHEBI:43474"/>
        <dbReference type="ChEBI" id="CHEBI:149469"/>
        <dbReference type="ChEBI" id="CHEBI:149473"/>
        <dbReference type="ChEBI" id="CHEBI:456216"/>
        <dbReference type="EC" id="6.3.3.3"/>
    </reaction>
</comment>
<comment type="function">
    <text evidence="9">Catalyzes a mechanistically unusual reaction, the ATP-dependent insertion of CO2 between the N7 and N8 nitrogen atoms of 7,8-diaminopelargonic acid (DAPA, also called 7,8-diammoniononanoate) to form a ureido ring.</text>
</comment>
<dbReference type="GO" id="GO:0005829">
    <property type="term" value="C:cytosol"/>
    <property type="evidence" value="ECO:0007669"/>
    <property type="project" value="TreeGrafter"/>
</dbReference>
<evidence type="ECO:0000313" key="11">
    <source>
        <dbReference type="Proteomes" id="UP001243623"/>
    </source>
</evidence>
<keyword evidence="7 9" id="KW-0460">Magnesium</keyword>
<evidence type="ECO:0000256" key="7">
    <source>
        <dbReference type="ARBA" id="ARBA00022842"/>
    </source>
</evidence>
<comment type="subcellular location">
    <subcellularLocation>
        <location evidence="9">Cytoplasm</location>
    </subcellularLocation>
</comment>
<dbReference type="CDD" id="cd03109">
    <property type="entry name" value="DTBS"/>
    <property type="match status" value="1"/>
</dbReference>
<accession>A0A9Y2AIJ6</accession>
<evidence type="ECO:0000256" key="3">
    <source>
        <dbReference type="ARBA" id="ARBA00022723"/>
    </source>
</evidence>
<feature type="binding site" evidence="9">
    <location>
        <begin position="208"/>
        <end position="210"/>
    </location>
    <ligand>
        <name>ATP</name>
        <dbReference type="ChEBI" id="CHEBI:30616"/>
    </ligand>
</feature>
<dbReference type="GO" id="GO:0009102">
    <property type="term" value="P:biotin biosynthetic process"/>
    <property type="evidence" value="ECO:0007669"/>
    <property type="project" value="UniProtKB-UniRule"/>
</dbReference>
<dbReference type="EC" id="6.3.3.3" evidence="9"/>
<feature type="binding site" evidence="9">
    <location>
        <position position="16"/>
    </location>
    <ligand>
        <name>Mg(2+)</name>
        <dbReference type="ChEBI" id="CHEBI:18420"/>
    </ligand>
</feature>
<keyword evidence="2 9" id="KW-0436">Ligase</keyword>
<name>A0A9Y2AIJ6_9FIRM</name>
<keyword evidence="5 9" id="KW-0093">Biotin biosynthesis</keyword>
<evidence type="ECO:0000313" key="10">
    <source>
        <dbReference type="EMBL" id="WIW70769.1"/>
    </source>
</evidence>
<feature type="binding site" evidence="9">
    <location>
        <position position="41"/>
    </location>
    <ligand>
        <name>substrate</name>
    </ligand>
</feature>
<evidence type="ECO:0000256" key="6">
    <source>
        <dbReference type="ARBA" id="ARBA00022840"/>
    </source>
</evidence>
<dbReference type="NCBIfam" id="TIGR00347">
    <property type="entry name" value="bioD"/>
    <property type="match status" value="1"/>
</dbReference>
<dbReference type="PIRSF" id="PIRSF006755">
    <property type="entry name" value="DTB_synth"/>
    <property type="match status" value="1"/>
</dbReference>